<dbReference type="SUPFAM" id="SSF52402">
    <property type="entry name" value="Adenine nucleotide alpha hydrolases-like"/>
    <property type="match status" value="1"/>
</dbReference>
<accession>A0A378MCV1</accession>
<dbReference type="RefSeq" id="WP_256595372.1">
    <property type="nucleotide sequence ID" value="NZ_UGPG01000001.1"/>
</dbReference>
<dbReference type="Gene3D" id="3.40.50.620">
    <property type="entry name" value="HUPs"/>
    <property type="match status" value="1"/>
</dbReference>
<dbReference type="GO" id="GO:0016740">
    <property type="term" value="F:transferase activity"/>
    <property type="evidence" value="ECO:0007669"/>
    <property type="project" value="UniProtKB-KW"/>
</dbReference>
<proteinExistence type="predicted"/>
<reference evidence="1 2" key="1">
    <citation type="submission" date="2018-06" db="EMBL/GenBank/DDBJ databases">
        <authorList>
            <consortium name="Pathogen Informatics"/>
            <person name="Doyle S."/>
        </authorList>
    </citation>
    <scope>NUCLEOTIDE SEQUENCE [LARGE SCALE GENOMIC DNA]</scope>
    <source>
        <strain evidence="2">NCTC 10815</strain>
    </source>
</reference>
<dbReference type="PANTHER" id="PTHR30083">
    <property type="entry name" value="TRANSCRIPTIONAL REGULATOR-RELATED"/>
    <property type="match status" value="1"/>
</dbReference>
<dbReference type="EMBL" id="UGPG01000001">
    <property type="protein sequence ID" value="STY44121.1"/>
    <property type="molecule type" value="Genomic_DNA"/>
</dbReference>
<dbReference type="InterPro" id="IPR014729">
    <property type="entry name" value="Rossmann-like_a/b/a_fold"/>
</dbReference>
<dbReference type="Proteomes" id="UP000254879">
    <property type="component" value="Unassembled WGS sequence"/>
</dbReference>
<name>A0A378MCV1_LISGR</name>
<protein>
    <submittedName>
        <fullName evidence="1">Predicted phosphoadenosine phosphosulfate sulfotransferase</fullName>
    </submittedName>
</protein>
<gene>
    <name evidence="1" type="ORF">NCTC10815_01440</name>
</gene>
<sequence>MSGGKDSGIMVYLANQIAQKMNRTFDIVILDIEANYTETVIFLERCKQLPTVGTVYHFCLPFYEDNYSSILQPQWIMWNPREKNVGSILYHKMR</sequence>
<organism evidence="1 2">
    <name type="scientific">Listeria grayi</name>
    <name type="common">Listeria murrayi</name>
    <dbReference type="NCBI Taxonomy" id="1641"/>
    <lineage>
        <taxon>Bacteria</taxon>
        <taxon>Bacillati</taxon>
        <taxon>Bacillota</taxon>
        <taxon>Bacilli</taxon>
        <taxon>Bacillales</taxon>
        <taxon>Listeriaceae</taxon>
        <taxon>Listeria</taxon>
    </lineage>
</organism>
<keyword evidence="1" id="KW-0808">Transferase</keyword>
<dbReference type="AlphaFoldDB" id="A0A378MCV1"/>
<dbReference type="GO" id="GO:0071453">
    <property type="term" value="P:cellular response to oxygen levels"/>
    <property type="evidence" value="ECO:0007669"/>
    <property type="project" value="TreeGrafter"/>
</dbReference>
<evidence type="ECO:0000313" key="2">
    <source>
        <dbReference type="Proteomes" id="UP000254879"/>
    </source>
</evidence>
<dbReference type="PANTHER" id="PTHR30083:SF0">
    <property type="entry name" value="3'-PHOSPHOADENOSINE 5'-PHOSPHOSULFATE SULFOTRANSFERASE (PAPS REDUCTASE)_FAD SYNTHETASE"/>
    <property type="match status" value="1"/>
</dbReference>
<evidence type="ECO:0000313" key="1">
    <source>
        <dbReference type="EMBL" id="STY44121.1"/>
    </source>
</evidence>